<dbReference type="Gene3D" id="3.10.350.10">
    <property type="entry name" value="LysM domain"/>
    <property type="match status" value="1"/>
</dbReference>
<sequence length="369" mass="40786">MPSFLRCITGALLSMSLSISNIASASESIPAPLTIRDNAPQTYIVVKGDTLWDISALYLDNPWLWPRLWQINPDIENPHLIYPGDRLTLTWRDGQPVLSLKPMVTLSPKVRLIEKKAVPTIAEELVLPYLQSDRLVEKDLLDNAHRVLGTSDGRKFLTANDRLFIDGQHSHAEWGIYRQVEEYKRESPEVSITSLRLVAAAILVDSDEEFSSLQVTSQRQEILINDVVLPEVGIETMTLSTTFHPQPAPQGVFANILGAIAGSQYAANNQVIILDQGTEDNLRQGSMFELIKPGAMVHSKEGKFSYEGEKSDAIQLPDITVGRLIVIRPYQYFSLGLITDSSTPIGREISAISPIKPVTIAISSEDAGS</sequence>
<feature type="domain" description="LysM" evidence="2">
    <location>
        <begin position="41"/>
        <end position="89"/>
    </location>
</feature>
<evidence type="ECO:0000313" key="4">
    <source>
        <dbReference type="Proteomes" id="UP000094165"/>
    </source>
</evidence>
<dbReference type="CDD" id="cd00118">
    <property type="entry name" value="LysM"/>
    <property type="match status" value="1"/>
</dbReference>
<dbReference type="PROSITE" id="PS51782">
    <property type="entry name" value="LYSM"/>
    <property type="match status" value="1"/>
</dbReference>
<dbReference type="PANTHER" id="PTHR34700:SF4">
    <property type="entry name" value="PHAGE-LIKE ELEMENT PBSX PROTEIN XKDP"/>
    <property type="match status" value="1"/>
</dbReference>
<reference evidence="3 4" key="1">
    <citation type="journal article" date="2012" name="Science">
        <title>Ecological populations of bacteria act as socially cohesive units of antibiotic production and resistance.</title>
        <authorList>
            <person name="Cordero O.X."/>
            <person name="Wildschutte H."/>
            <person name="Kirkup B."/>
            <person name="Proehl S."/>
            <person name="Ngo L."/>
            <person name="Hussain F."/>
            <person name="Le Roux F."/>
            <person name="Mincer T."/>
            <person name="Polz M.F."/>
        </authorList>
    </citation>
    <scope>NUCLEOTIDE SEQUENCE [LARGE SCALE GENOMIC DNA]</scope>
    <source>
        <strain evidence="3 4">FF-238</strain>
    </source>
</reference>
<organism evidence="3 4">
    <name type="scientific">Vibrio genomosp. F6 str. FF-238</name>
    <dbReference type="NCBI Taxonomy" id="1191298"/>
    <lineage>
        <taxon>Bacteria</taxon>
        <taxon>Pseudomonadati</taxon>
        <taxon>Pseudomonadota</taxon>
        <taxon>Gammaproteobacteria</taxon>
        <taxon>Vibrionales</taxon>
        <taxon>Vibrionaceae</taxon>
        <taxon>Vibrio</taxon>
    </lineage>
</organism>
<accession>A0A1E5D1Z8</accession>
<dbReference type="EMBL" id="AJYW02000078">
    <property type="protein sequence ID" value="OEE77442.1"/>
    <property type="molecule type" value="Genomic_DNA"/>
</dbReference>
<dbReference type="InterPro" id="IPR018392">
    <property type="entry name" value="LysM"/>
</dbReference>
<dbReference type="InterPro" id="IPR052196">
    <property type="entry name" value="Bact_Kbp"/>
</dbReference>
<dbReference type="InterPro" id="IPR036779">
    <property type="entry name" value="LysM_dom_sf"/>
</dbReference>
<dbReference type="SUPFAM" id="SSF54106">
    <property type="entry name" value="LysM domain"/>
    <property type="match status" value="1"/>
</dbReference>
<dbReference type="SMART" id="SM00257">
    <property type="entry name" value="LysM"/>
    <property type="match status" value="1"/>
</dbReference>
<proteinExistence type="predicted"/>
<dbReference type="AlphaFoldDB" id="A0A1E5D1Z8"/>
<dbReference type="PANTHER" id="PTHR34700">
    <property type="entry name" value="POTASSIUM BINDING PROTEIN KBP"/>
    <property type="match status" value="1"/>
</dbReference>
<evidence type="ECO:0000256" key="1">
    <source>
        <dbReference type="SAM" id="SignalP"/>
    </source>
</evidence>
<dbReference type="Pfam" id="PF01476">
    <property type="entry name" value="LysM"/>
    <property type="match status" value="1"/>
</dbReference>
<protein>
    <submittedName>
        <fullName evidence="3">Peptidoglycan-binding protein</fullName>
    </submittedName>
</protein>
<evidence type="ECO:0000313" key="3">
    <source>
        <dbReference type="EMBL" id="OEE77442.1"/>
    </source>
</evidence>
<keyword evidence="4" id="KW-1185">Reference proteome</keyword>
<feature type="signal peptide" evidence="1">
    <location>
        <begin position="1"/>
        <end position="25"/>
    </location>
</feature>
<comment type="caution">
    <text evidence="3">The sequence shown here is derived from an EMBL/GenBank/DDBJ whole genome shotgun (WGS) entry which is preliminary data.</text>
</comment>
<dbReference type="Proteomes" id="UP000094165">
    <property type="component" value="Unassembled WGS sequence"/>
</dbReference>
<feature type="chain" id="PRO_5009173428" evidence="1">
    <location>
        <begin position="26"/>
        <end position="369"/>
    </location>
</feature>
<keyword evidence="1" id="KW-0732">Signal</keyword>
<evidence type="ECO:0000259" key="2">
    <source>
        <dbReference type="PROSITE" id="PS51782"/>
    </source>
</evidence>
<dbReference type="RefSeq" id="WP_017052850.1">
    <property type="nucleotide sequence ID" value="NZ_AJYW02000078.1"/>
</dbReference>
<name>A0A1E5D1Z8_9VIBR</name>
<gene>
    <name evidence="3" type="ORF">A130_14535</name>
</gene>